<dbReference type="EMBL" id="JALJOV010000374">
    <property type="protein sequence ID" value="KAK9864266.1"/>
    <property type="molecule type" value="Genomic_DNA"/>
</dbReference>
<evidence type="ECO:0000313" key="1">
    <source>
        <dbReference type="EMBL" id="KAK9864266.1"/>
    </source>
</evidence>
<accession>A0AAW1T396</accession>
<reference evidence="1 2" key="1">
    <citation type="journal article" date="2024" name="Nat. Commun.">
        <title>Phylogenomics reveals the evolutionary origins of lichenization in chlorophyte algae.</title>
        <authorList>
            <person name="Puginier C."/>
            <person name="Libourel C."/>
            <person name="Otte J."/>
            <person name="Skaloud P."/>
            <person name="Haon M."/>
            <person name="Grisel S."/>
            <person name="Petersen M."/>
            <person name="Berrin J.G."/>
            <person name="Delaux P.M."/>
            <person name="Dal Grande F."/>
            <person name="Keller J."/>
        </authorList>
    </citation>
    <scope>NUCLEOTIDE SEQUENCE [LARGE SCALE GENOMIC DNA]</scope>
    <source>
        <strain evidence="1 2">SAG 2523</strain>
    </source>
</reference>
<dbReference type="InterPro" id="IPR036188">
    <property type="entry name" value="FAD/NAD-bd_sf"/>
</dbReference>
<comment type="caution">
    <text evidence="1">The sequence shown here is derived from an EMBL/GenBank/DDBJ whole genome shotgun (WGS) entry which is preliminary data.</text>
</comment>
<dbReference type="Proteomes" id="UP001485043">
    <property type="component" value="Unassembled WGS sequence"/>
</dbReference>
<proteinExistence type="predicted"/>
<name>A0AAW1T396_9CHLO</name>
<organism evidence="1 2">
    <name type="scientific">Apatococcus fuscideae</name>
    <dbReference type="NCBI Taxonomy" id="2026836"/>
    <lineage>
        <taxon>Eukaryota</taxon>
        <taxon>Viridiplantae</taxon>
        <taxon>Chlorophyta</taxon>
        <taxon>core chlorophytes</taxon>
        <taxon>Trebouxiophyceae</taxon>
        <taxon>Chlorellales</taxon>
        <taxon>Chlorellaceae</taxon>
        <taxon>Apatococcus</taxon>
    </lineage>
</organism>
<evidence type="ECO:0000313" key="2">
    <source>
        <dbReference type="Proteomes" id="UP001485043"/>
    </source>
</evidence>
<sequence>MNLGVLVREGRLLCRSSETPRSLPTKAAGCLRKHASRQLAQRCQHVCSATAAAADTAEELDEAGSPDREVEDFRSDRTHDADYVVIGSGIGGLCCAALLASSYECVCLLSLVFQPALQQ</sequence>
<dbReference type="AlphaFoldDB" id="A0AAW1T396"/>
<gene>
    <name evidence="1" type="ORF">WJX84_008400</name>
</gene>
<dbReference type="SUPFAM" id="SSF51905">
    <property type="entry name" value="FAD/NAD(P)-binding domain"/>
    <property type="match status" value="1"/>
</dbReference>
<keyword evidence="2" id="KW-1185">Reference proteome</keyword>
<protein>
    <submittedName>
        <fullName evidence="1">Uncharacterized protein</fullName>
    </submittedName>
</protein>